<dbReference type="Proteomes" id="UP000012073">
    <property type="component" value="Unassembled WGS sequence"/>
</dbReference>
<accession>R7QU39</accession>
<dbReference type="RefSeq" id="XP_005711174.1">
    <property type="nucleotide sequence ID" value="XM_005711117.1"/>
</dbReference>
<dbReference type="GeneID" id="17318889"/>
<name>R7QU39_CHOCR</name>
<protein>
    <submittedName>
        <fullName evidence="1">Uncharacterized protein</fullName>
    </submittedName>
</protein>
<evidence type="ECO:0000313" key="1">
    <source>
        <dbReference type="EMBL" id="CDF40880.1"/>
    </source>
</evidence>
<dbReference type="Gramene" id="CDF40880">
    <property type="protein sequence ID" value="CDF40880"/>
    <property type="gene ID" value="CHC_T00007517001"/>
</dbReference>
<dbReference type="EMBL" id="HG002260">
    <property type="protein sequence ID" value="CDF40880.1"/>
    <property type="molecule type" value="Genomic_DNA"/>
</dbReference>
<proteinExistence type="predicted"/>
<organism evidence="1 2">
    <name type="scientific">Chondrus crispus</name>
    <name type="common">Carrageen Irish moss</name>
    <name type="synonym">Polymorpha crispa</name>
    <dbReference type="NCBI Taxonomy" id="2769"/>
    <lineage>
        <taxon>Eukaryota</taxon>
        <taxon>Rhodophyta</taxon>
        <taxon>Florideophyceae</taxon>
        <taxon>Rhodymeniophycidae</taxon>
        <taxon>Gigartinales</taxon>
        <taxon>Gigartinaceae</taxon>
        <taxon>Chondrus</taxon>
    </lineage>
</organism>
<dbReference type="KEGG" id="ccp:CHC_T00007517001"/>
<gene>
    <name evidence="1" type="ORF">CHC_T00007517001</name>
</gene>
<sequence length="39" mass="4296">MRMCRWKIVTKTGRQGKCRLDVKGNCSAGWGENVVRGGG</sequence>
<dbReference type="AlphaFoldDB" id="R7QU39"/>
<reference evidence="2" key="1">
    <citation type="journal article" date="2013" name="Proc. Natl. Acad. Sci. U.S.A.">
        <title>Genome structure and metabolic features in the red seaweed Chondrus crispus shed light on evolution of the Archaeplastida.</title>
        <authorList>
            <person name="Collen J."/>
            <person name="Porcel B."/>
            <person name="Carre W."/>
            <person name="Ball S.G."/>
            <person name="Chaparro C."/>
            <person name="Tonon T."/>
            <person name="Barbeyron T."/>
            <person name="Michel G."/>
            <person name="Noel B."/>
            <person name="Valentin K."/>
            <person name="Elias M."/>
            <person name="Artiguenave F."/>
            <person name="Arun A."/>
            <person name="Aury J.M."/>
            <person name="Barbosa-Neto J.F."/>
            <person name="Bothwell J.H."/>
            <person name="Bouget F.Y."/>
            <person name="Brillet L."/>
            <person name="Cabello-Hurtado F."/>
            <person name="Capella-Gutierrez S."/>
            <person name="Charrier B."/>
            <person name="Cladiere L."/>
            <person name="Cock J.M."/>
            <person name="Coelho S.M."/>
            <person name="Colleoni C."/>
            <person name="Czjzek M."/>
            <person name="Da Silva C."/>
            <person name="Delage L."/>
            <person name="Denoeud F."/>
            <person name="Deschamps P."/>
            <person name="Dittami S.M."/>
            <person name="Gabaldon T."/>
            <person name="Gachon C.M."/>
            <person name="Groisillier A."/>
            <person name="Herve C."/>
            <person name="Jabbari K."/>
            <person name="Katinka M."/>
            <person name="Kloareg B."/>
            <person name="Kowalczyk N."/>
            <person name="Labadie K."/>
            <person name="Leblanc C."/>
            <person name="Lopez P.J."/>
            <person name="McLachlan D.H."/>
            <person name="Meslet-Cladiere L."/>
            <person name="Moustafa A."/>
            <person name="Nehr Z."/>
            <person name="Nyvall Collen P."/>
            <person name="Panaud O."/>
            <person name="Partensky F."/>
            <person name="Poulain J."/>
            <person name="Rensing S.A."/>
            <person name="Rousvoal S."/>
            <person name="Samson G."/>
            <person name="Symeonidi A."/>
            <person name="Weissenbach J."/>
            <person name="Zambounis A."/>
            <person name="Wincker P."/>
            <person name="Boyen C."/>
        </authorList>
    </citation>
    <scope>NUCLEOTIDE SEQUENCE [LARGE SCALE GENOMIC DNA]</scope>
    <source>
        <strain evidence="2">cv. Stackhouse</strain>
    </source>
</reference>
<keyword evidence="2" id="KW-1185">Reference proteome</keyword>
<evidence type="ECO:0000313" key="2">
    <source>
        <dbReference type="Proteomes" id="UP000012073"/>
    </source>
</evidence>